<comment type="caution">
    <text evidence="1">The sequence shown here is derived from an EMBL/GenBank/DDBJ whole genome shotgun (WGS) entry which is preliminary data.</text>
</comment>
<dbReference type="AlphaFoldDB" id="A0A836P0A1"/>
<name>A0A836P0A1_XANVA</name>
<organism evidence="1">
    <name type="scientific">Xanthomonas vasicola pv. vasculorum NCPPB 890</name>
    <dbReference type="NCBI Taxonomy" id="1184265"/>
    <lineage>
        <taxon>Bacteria</taxon>
        <taxon>Pseudomonadati</taxon>
        <taxon>Pseudomonadota</taxon>
        <taxon>Gammaproteobacteria</taxon>
        <taxon>Lysobacterales</taxon>
        <taxon>Lysobacteraceae</taxon>
        <taxon>Xanthomonas</taxon>
    </lineage>
</organism>
<reference evidence="1" key="1">
    <citation type="submission" date="2012-05" db="EMBL/GenBank/DDBJ databases">
        <authorList>
            <person name="Studholme D.J."/>
            <person name="Wasukira A."/>
            <person name="Grant M."/>
        </authorList>
    </citation>
    <scope>NUCLEOTIDE SEQUENCE [LARGE SCALE GENOMIC DNA]</scope>
    <source>
        <strain evidence="1">NCPPB 890</strain>
    </source>
</reference>
<dbReference type="EMBL" id="AKBN01001276">
    <property type="protein sequence ID" value="KFA00765.1"/>
    <property type="molecule type" value="Genomic_DNA"/>
</dbReference>
<proteinExistence type="predicted"/>
<gene>
    <name evidence="1" type="ORF">A11K_0120090</name>
</gene>
<accession>A0A836P0A1</accession>
<protein>
    <submittedName>
        <fullName evidence="1">Uncharacterized protein</fullName>
    </submittedName>
</protein>
<sequence>MKVLFVRCYLSTSNIPSLFTYICCQQELYSNILNHHFASVAPLLAWLHLYLPTFKEVLEILWISCHTKHSTLLDICREIAVQLMSEMLTGWGCARSFGYLDR</sequence>
<evidence type="ECO:0000313" key="1">
    <source>
        <dbReference type="EMBL" id="KFA00765.1"/>
    </source>
</evidence>